<organism evidence="2 3">
    <name type="scientific">Marinococcus luteus</name>
    <dbReference type="NCBI Taxonomy" id="1122204"/>
    <lineage>
        <taxon>Bacteria</taxon>
        <taxon>Bacillati</taxon>
        <taxon>Bacillota</taxon>
        <taxon>Bacilli</taxon>
        <taxon>Bacillales</taxon>
        <taxon>Bacillaceae</taxon>
        <taxon>Marinococcus</taxon>
    </lineage>
</organism>
<protein>
    <submittedName>
        <fullName evidence="2">Pimeloyl-ACP methyl ester carboxylesterase</fullName>
    </submittedName>
</protein>
<dbReference type="Gene3D" id="3.40.50.1820">
    <property type="entry name" value="alpha/beta hydrolase"/>
    <property type="match status" value="1"/>
</dbReference>
<evidence type="ECO:0000313" key="3">
    <source>
        <dbReference type="Proteomes" id="UP000199488"/>
    </source>
</evidence>
<dbReference type="AlphaFoldDB" id="A0A1H2TAI8"/>
<keyword evidence="3" id="KW-1185">Reference proteome</keyword>
<sequence>MERTLGMWYRKDGTQMEYTICGTGEPVLVMHGGHSNCMEEMGYAPLVRRGYRLITPSRPGYRATSAEIGGSLESAAEAYAGLLDYLQIESVHVLAVSAGGPSGLMLASAYPERVRTLTLESAVTTKWLTKKDAAYKAAMVLFRPKVEKGTWALLRMAVKKRPEMIFKQMAASFSTLSYEHIRQEINSRALQEFAGMIAGQRSGKGFLIDVNTKAAEEMWTSIHAPVLIVHSEHDASVPVQHAHQAKRLMPQAELTILESWGHLIWIGSKAQNRDHAVLNFLKKNRL</sequence>
<dbReference type="EMBL" id="FNNC01000002">
    <property type="protein sequence ID" value="SDW40963.1"/>
    <property type="molecule type" value="Genomic_DNA"/>
</dbReference>
<dbReference type="STRING" id="1122204.SAMN05421781_1319"/>
<dbReference type="InterPro" id="IPR050471">
    <property type="entry name" value="AB_hydrolase"/>
</dbReference>
<dbReference type="RefSeq" id="WP_245724031.1">
    <property type="nucleotide sequence ID" value="NZ_FNNC01000002.1"/>
</dbReference>
<feature type="domain" description="AB hydrolase-1" evidence="1">
    <location>
        <begin position="26"/>
        <end position="264"/>
    </location>
</feature>
<reference evidence="2 3" key="1">
    <citation type="submission" date="2016-10" db="EMBL/GenBank/DDBJ databases">
        <authorList>
            <person name="de Groot N.N."/>
        </authorList>
    </citation>
    <scope>NUCLEOTIDE SEQUENCE [LARGE SCALE GENOMIC DNA]</scope>
    <source>
        <strain evidence="2 3">DSM 23126</strain>
    </source>
</reference>
<dbReference type="InterPro" id="IPR029058">
    <property type="entry name" value="AB_hydrolase_fold"/>
</dbReference>
<dbReference type="InterPro" id="IPR000073">
    <property type="entry name" value="AB_hydrolase_1"/>
</dbReference>
<evidence type="ECO:0000313" key="2">
    <source>
        <dbReference type="EMBL" id="SDW40963.1"/>
    </source>
</evidence>
<evidence type="ECO:0000259" key="1">
    <source>
        <dbReference type="Pfam" id="PF00561"/>
    </source>
</evidence>
<name>A0A1H2TAI8_9BACI</name>
<proteinExistence type="predicted"/>
<dbReference type="PANTHER" id="PTHR43433">
    <property type="entry name" value="HYDROLASE, ALPHA/BETA FOLD FAMILY PROTEIN"/>
    <property type="match status" value="1"/>
</dbReference>
<accession>A0A1H2TAI8</accession>
<dbReference type="Pfam" id="PF00561">
    <property type="entry name" value="Abhydrolase_1"/>
    <property type="match status" value="1"/>
</dbReference>
<dbReference type="Proteomes" id="UP000199488">
    <property type="component" value="Unassembled WGS sequence"/>
</dbReference>
<dbReference type="SUPFAM" id="SSF53474">
    <property type="entry name" value="alpha/beta-Hydrolases"/>
    <property type="match status" value="1"/>
</dbReference>
<dbReference type="PANTHER" id="PTHR43433:SF5">
    <property type="entry name" value="AB HYDROLASE-1 DOMAIN-CONTAINING PROTEIN"/>
    <property type="match status" value="1"/>
</dbReference>
<gene>
    <name evidence="2" type="ORF">SAMN05421781_1319</name>
</gene>